<evidence type="ECO:0000313" key="14">
    <source>
        <dbReference type="Proteomes" id="UP000192501"/>
    </source>
</evidence>
<dbReference type="InterPro" id="IPR034294">
    <property type="entry name" value="Aquaporin_transptr"/>
</dbReference>
<accession>A0A1X0QGY7</accession>
<protein>
    <recommendedName>
        <fullName evidence="3">Aquaporin</fullName>
    </recommendedName>
</protein>
<comment type="function">
    <text evidence="10">Water channel required to facilitate the transport of water across membranes. Involved in osmotolerance.</text>
</comment>
<dbReference type="PRINTS" id="PR00783">
    <property type="entry name" value="MINTRINSICP"/>
</dbReference>
<comment type="subcellular location">
    <subcellularLocation>
        <location evidence="1">Cell membrane</location>
        <topology evidence="1">Multi-pass membrane protein</topology>
    </subcellularLocation>
</comment>
<dbReference type="InterPro" id="IPR022357">
    <property type="entry name" value="MIP_CS"/>
</dbReference>
<evidence type="ECO:0000256" key="12">
    <source>
        <dbReference type="SAM" id="Phobius"/>
    </source>
</evidence>
<feature type="transmembrane region" description="Helical" evidence="12">
    <location>
        <begin position="216"/>
        <end position="239"/>
    </location>
</feature>
<dbReference type="GO" id="GO:0015250">
    <property type="term" value="F:water channel activity"/>
    <property type="evidence" value="ECO:0007669"/>
    <property type="project" value="TreeGrafter"/>
</dbReference>
<evidence type="ECO:0000256" key="5">
    <source>
        <dbReference type="ARBA" id="ARBA00022475"/>
    </source>
</evidence>
<evidence type="ECO:0000256" key="1">
    <source>
        <dbReference type="ARBA" id="ARBA00004651"/>
    </source>
</evidence>
<dbReference type="Pfam" id="PF00230">
    <property type="entry name" value="MIP"/>
    <property type="match status" value="1"/>
</dbReference>
<dbReference type="Gene3D" id="1.20.1080.10">
    <property type="entry name" value="Glycerol uptake facilitator protein"/>
    <property type="match status" value="1"/>
</dbReference>
<gene>
    <name evidence="13" type="primary">AQP</name>
    <name evidence="13" type="ORF">A0H76_1506</name>
</gene>
<keyword evidence="5" id="KW-1003">Cell membrane</keyword>
<dbReference type="InterPro" id="IPR023271">
    <property type="entry name" value="Aquaporin-like"/>
</dbReference>
<evidence type="ECO:0000256" key="3">
    <source>
        <dbReference type="ARBA" id="ARBA00021615"/>
    </source>
</evidence>
<dbReference type="SUPFAM" id="SSF81338">
    <property type="entry name" value="Aquaporin-like"/>
    <property type="match status" value="1"/>
</dbReference>
<name>A0A1X0QGY7_9MICR</name>
<dbReference type="PANTHER" id="PTHR19139">
    <property type="entry name" value="AQUAPORIN TRANSPORTER"/>
    <property type="match status" value="1"/>
</dbReference>
<dbReference type="VEuPathDB" id="MicrosporidiaDB:A0H76_1506"/>
<evidence type="ECO:0000256" key="8">
    <source>
        <dbReference type="ARBA" id="ARBA00022989"/>
    </source>
</evidence>
<dbReference type="GO" id="GO:0005886">
    <property type="term" value="C:plasma membrane"/>
    <property type="evidence" value="ECO:0007669"/>
    <property type="project" value="UniProtKB-SubCell"/>
</dbReference>
<comment type="similarity">
    <text evidence="2 11">Belongs to the MIP/aquaporin (TC 1.A.8) family.</text>
</comment>
<feature type="transmembrane region" description="Helical" evidence="12">
    <location>
        <begin position="130"/>
        <end position="152"/>
    </location>
</feature>
<feature type="transmembrane region" description="Helical" evidence="12">
    <location>
        <begin position="12"/>
        <end position="29"/>
    </location>
</feature>
<evidence type="ECO:0000256" key="9">
    <source>
        <dbReference type="ARBA" id="ARBA00023136"/>
    </source>
</evidence>
<evidence type="ECO:0000313" key="13">
    <source>
        <dbReference type="EMBL" id="ORD99040.1"/>
    </source>
</evidence>
<feature type="transmembrane region" description="Helical" evidence="12">
    <location>
        <begin position="85"/>
        <end position="107"/>
    </location>
</feature>
<keyword evidence="4 11" id="KW-0813">Transport</keyword>
<proteinExistence type="inferred from homology"/>
<organism evidence="13 14">
    <name type="scientific">Hepatospora eriocheir</name>
    <dbReference type="NCBI Taxonomy" id="1081669"/>
    <lineage>
        <taxon>Eukaryota</taxon>
        <taxon>Fungi</taxon>
        <taxon>Fungi incertae sedis</taxon>
        <taxon>Microsporidia</taxon>
        <taxon>Hepatosporidae</taxon>
        <taxon>Hepatospora</taxon>
    </lineage>
</organism>
<comment type="caution">
    <text evidence="13">The sequence shown here is derived from an EMBL/GenBank/DDBJ whole genome shotgun (WGS) entry which is preliminary data.</text>
</comment>
<keyword evidence="8 12" id="KW-1133">Transmembrane helix</keyword>
<keyword evidence="9 12" id="KW-0472">Membrane</keyword>
<evidence type="ECO:0000256" key="4">
    <source>
        <dbReference type="ARBA" id="ARBA00022448"/>
    </source>
</evidence>
<dbReference type="EMBL" id="LTAI01000320">
    <property type="protein sequence ID" value="ORD99040.1"/>
    <property type="molecule type" value="Genomic_DNA"/>
</dbReference>
<keyword evidence="7" id="KW-0677">Repeat</keyword>
<dbReference type="InterPro" id="IPR000425">
    <property type="entry name" value="MIP"/>
</dbReference>
<feature type="transmembrane region" description="Helical" evidence="12">
    <location>
        <begin position="173"/>
        <end position="196"/>
    </location>
</feature>
<keyword evidence="6 11" id="KW-0812">Transmembrane</keyword>
<evidence type="ECO:0000256" key="7">
    <source>
        <dbReference type="ARBA" id="ARBA00022737"/>
    </source>
</evidence>
<dbReference type="Proteomes" id="UP000192501">
    <property type="component" value="Unassembled WGS sequence"/>
</dbReference>
<sequence>MNILTKKSQSYFAEFLCTSIFGYCVYSAVASSKIDSYLSSAAVGLTVGFSGIVLIYTFVDLTVAHFNPAITLAAICFNKLDVIDGLIYILMQVLGFIFAALLIILSFPENDENVLNYIQTLRVSKEVNTLNLFVVEAILTFILVFVAFSVAINSKRDSDKSLYGDEELPDRSIVAPLTIGLTLAFLAFVAPTTSGGLFNPGLAFAPSILIGDFEDVYVYIIAEFLGGIIGGFLQVFVFYK</sequence>
<dbReference type="PROSITE" id="PS00221">
    <property type="entry name" value="MIP"/>
    <property type="match status" value="1"/>
</dbReference>
<reference evidence="13 14" key="1">
    <citation type="journal article" date="2017" name="Environ. Microbiol.">
        <title>Decay of the glycolytic pathway and adaptation to intranuclear parasitism within Enterocytozoonidae microsporidia.</title>
        <authorList>
            <person name="Wiredu Boakye D."/>
            <person name="Jaroenlak P."/>
            <person name="Prachumwat A."/>
            <person name="Williams T.A."/>
            <person name="Bateman K.S."/>
            <person name="Itsathitphaisarn O."/>
            <person name="Sritunyalucksana K."/>
            <person name="Paszkiewicz K.H."/>
            <person name="Moore K.A."/>
            <person name="Stentiford G.D."/>
            <person name="Williams B.A."/>
        </authorList>
    </citation>
    <scope>NUCLEOTIDE SEQUENCE [LARGE SCALE GENOMIC DNA]</scope>
    <source>
        <strain evidence="14">canceri</strain>
    </source>
</reference>
<evidence type="ECO:0000256" key="2">
    <source>
        <dbReference type="ARBA" id="ARBA00006175"/>
    </source>
</evidence>
<evidence type="ECO:0000256" key="11">
    <source>
        <dbReference type="RuleBase" id="RU000477"/>
    </source>
</evidence>
<feature type="transmembrane region" description="Helical" evidence="12">
    <location>
        <begin position="41"/>
        <end position="64"/>
    </location>
</feature>
<evidence type="ECO:0000256" key="6">
    <source>
        <dbReference type="ARBA" id="ARBA00022692"/>
    </source>
</evidence>
<dbReference type="PANTHER" id="PTHR19139:SF199">
    <property type="entry name" value="MIP17260P"/>
    <property type="match status" value="1"/>
</dbReference>
<dbReference type="VEuPathDB" id="MicrosporidiaDB:HERIO_770"/>
<evidence type="ECO:0000256" key="10">
    <source>
        <dbReference type="ARBA" id="ARBA00024994"/>
    </source>
</evidence>
<dbReference type="AlphaFoldDB" id="A0A1X0QGY7"/>